<reference evidence="7" key="1">
    <citation type="journal article" date="2010" name="Nat. Biotechnol.">
        <title>Draft genome sequence of the oilseed species Ricinus communis.</title>
        <authorList>
            <person name="Chan A.P."/>
            <person name="Crabtree J."/>
            <person name="Zhao Q."/>
            <person name="Lorenzi H."/>
            <person name="Orvis J."/>
            <person name="Puiu D."/>
            <person name="Melake-Berhan A."/>
            <person name="Jones K.M."/>
            <person name="Redman J."/>
            <person name="Chen G."/>
            <person name="Cahoon E.B."/>
            <person name="Gedil M."/>
            <person name="Stanke M."/>
            <person name="Haas B.J."/>
            <person name="Wortman J.R."/>
            <person name="Fraser-Liggett C.M."/>
            <person name="Ravel J."/>
            <person name="Rabinowicz P.D."/>
        </authorList>
    </citation>
    <scope>NUCLEOTIDE SEQUENCE [LARGE SCALE GENOMIC DNA]</scope>
    <source>
        <strain evidence="7">cv. Hale</strain>
    </source>
</reference>
<dbReference type="SMART" id="SM00255">
    <property type="entry name" value="TIR"/>
    <property type="match status" value="1"/>
</dbReference>
<dbReference type="SUPFAM" id="SSF46785">
    <property type="entry name" value="Winged helix' DNA-binding domain"/>
    <property type="match status" value="1"/>
</dbReference>
<dbReference type="Pfam" id="PF23282">
    <property type="entry name" value="WHD_ROQ1"/>
    <property type="match status" value="1"/>
</dbReference>
<keyword evidence="3" id="KW-0611">Plant defense</keyword>
<dbReference type="InterPro" id="IPR042197">
    <property type="entry name" value="Apaf_helical"/>
</dbReference>
<dbReference type="AlphaFoldDB" id="B9S9E3"/>
<dbReference type="Gene3D" id="3.80.10.10">
    <property type="entry name" value="Ribonuclease Inhibitor"/>
    <property type="match status" value="1"/>
</dbReference>
<dbReference type="GO" id="GO:0004722">
    <property type="term" value="F:protein serine/threonine phosphatase activity"/>
    <property type="evidence" value="ECO:0007669"/>
    <property type="project" value="UniProtKB-EC"/>
</dbReference>
<evidence type="ECO:0000313" key="6">
    <source>
        <dbReference type="EMBL" id="EEF39699.1"/>
    </source>
</evidence>
<dbReference type="Gene3D" id="1.10.8.430">
    <property type="entry name" value="Helical domain of apoptotic protease-activating factors"/>
    <property type="match status" value="1"/>
</dbReference>
<evidence type="ECO:0000256" key="3">
    <source>
        <dbReference type="ARBA" id="ARBA00022821"/>
    </source>
</evidence>
<dbReference type="InterPro" id="IPR002182">
    <property type="entry name" value="NB-ARC"/>
</dbReference>
<dbReference type="InterPro" id="IPR000157">
    <property type="entry name" value="TIR_dom"/>
</dbReference>
<keyword evidence="6" id="KW-0378">Hydrolase</keyword>
<dbReference type="InterPro" id="IPR036390">
    <property type="entry name" value="WH_DNA-bd_sf"/>
</dbReference>
<dbReference type="GO" id="GO:0007165">
    <property type="term" value="P:signal transduction"/>
    <property type="evidence" value="ECO:0007669"/>
    <property type="project" value="InterPro"/>
</dbReference>
<dbReference type="PANTHER" id="PTHR11017:SF357">
    <property type="entry name" value="ADP-RIBOSYL CYCLASE_CYCLIC ADP-RIBOSE HYDROLASE"/>
    <property type="match status" value="1"/>
</dbReference>
<dbReference type="SUPFAM" id="SSF52200">
    <property type="entry name" value="Toll/Interleukin receptor TIR domain"/>
    <property type="match status" value="1"/>
</dbReference>
<sequence length="838" mass="96386">MASTSSTPPQWKYDVFLSFRGLDTRNGFLSHLFKALREKQIIAFKDENLDRGEQISDTLSRTIEESYVLVVILSKNYVDSPWCLDELVKILQCNKEKGQVVLPVFYEIDPTEVQELTGSYADALMNHRKEFEDCLVESWSHALKEIAGMAGFVSRNMKPESKLIEEIVDHIWERLNQTFSYYHYDDGLVGINSRIKDIELILCLESKDVRILGIWGMGGIGKTTIASKIFDQISSQFERICFVANVREKLEKSTLDSLQQEILTKLLGKEYSDLGMPIKLSSSFIRKWITRKKVLIVLDDVNDSEQTKFLVGARDIYSPGSRIIMTSRDKQILKNGGAEIYEVKKLNYHNAFQLFILRAFKENPPAEALMEVTRMAVEYGQGIPLALKVLGSTLCDKNIKEWRDHLKKLEGISDKKIQNVLRISFDDLDEDEKEIFLDIACFFKSEDKNEVESILSSFGRSAITGIRILQDKSLITVSNEKIEMHDLLQQMGRDIVRQEGVKDPRKRSRLWNPQDIYHLLTNDLGKNISVESISLDMSQIRDIELSPAAFEEMSKLKFLRLHTTCLEPGFSYYQQNKVCHPCKRTKISLSEELSFLPNGLRYLYWYEYPSKSLPLSFCPDNLVQLHLRHSHVQQLCNSDQERGQCNVKVYRFNAGFRGAAGELPQRMRYQNNSGSSLLLSLRPEPHDFMFLSFCATVTFQGCHSRDFEFVECKCKFVAESGHSLCFQSKGEKRDVGEEVLGSEYTFFWHSAVHFSCSGYQFDKASFEFHPVFYNKAQTCGSSSAVVTMCGVHLLYDDNDTDNDISLSKLPWVWKSSYCRMPENIEIEEDEEEEEQANC</sequence>
<dbReference type="InterPro" id="IPR027417">
    <property type="entry name" value="P-loop_NTPase"/>
</dbReference>
<dbReference type="PRINTS" id="PR00364">
    <property type="entry name" value="DISEASERSIST"/>
</dbReference>
<accession>B9S9E3</accession>
<keyword evidence="2" id="KW-0677">Repeat</keyword>
<dbReference type="SUPFAM" id="SSF52540">
    <property type="entry name" value="P-loop containing nucleoside triphosphate hydrolases"/>
    <property type="match status" value="1"/>
</dbReference>
<keyword evidence="1" id="KW-0433">Leucine-rich repeat</keyword>
<dbReference type="GO" id="GO:0043531">
    <property type="term" value="F:ADP binding"/>
    <property type="evidence" value="ECO:0007669"/>
    <property type="project" value="InterPro"/>
</dbReference>
<dbReference type="Gene3D" id="3.40.50.300">
    <property type="entry name" value="P-loop containing nucleotide triphosphate hydrolases"/>
    <property type="match status" value="1"/>
</dbReference>
<dbReference type="EMBL" id="EQ973897">
    <property type="protein sequence ID" value="EEF39699.1"/>
    <property type="molecule type" value="Genomic_DNA"/>
</dbReference>
<name>B9S9E3_RICCO</name>
<dbReference type="eggNOG" id="ENOG502SI7S">
    <property type="taxonomic scope" value="Eukaryota"/>
</dbReference>
<dbReference type="InParanoid" id="B9S9E3"/>
<evidence type="ECO:0000256" key="4">
    <source>
        <dbReference type="ARBA" id="ARBA00023027"/>
    </source>
</evidence>
<dbReference type="Gene3D" id="3.40.50.10140">
    <property type="entry name" value="Toll/interleukin-1 receptor homology (TIR) domain"/>
    <property type="match status" value="1"/>
</dbReference>
<dbReference type="GO" id="GO:0006952">
    <property type="term" value="P:defense response"/>
    <property type="evidence" value="ECO:0007669"/>
    <property type="project" value="UniProtKB-KW"/>
</dbReference>
<dbReference type="EC" id="3.1.3.16" evidence="6"/>
<feature type="domain" description="TIR" evidence="5">
    <location>
        <begin position="11"/>
        <end position="175"/>
    </location>
</feature>
<dbReference type="Pfam" id="PF00931">
    <property type="entry name" value="NB-ARC"/>
    <property type="match status" value="1"/>
</dbReference>
<dbReference type="InterPro" id="IPR035897">
    <property type="entry name" value="Toll_tir_struct_dom_sf"/>
</dbReference>
<dbReference type="FunFam" id="3.40.50.10140:FF:000007">
    <property type="entry name" value="Disease resistance protein (TIR-NBS-LRR class)"/>
    <property type="match status" value="1"/>
</dbReference>
<dbReference type="PROSITE" id="PS50104">
    <property type="entry name" value="TIR"/>
    <property type="match status" value="1"/>
</dbReference>
<gene>
    <name evidence="6" type="ORF">RCOM_0884410</name>
</gene>
<dbReference type="Proteomes" id="UP000008311">
    <property type="component" value="Unassembled WGS sequence"/>
</dbReference>
<dbReference type="InterPro" id="IPR044974">
    <property type="entry name" value="Disease_R_plants"/>
</dbReference>
<dbReference type="InterPro" id="IPR032675">
    <property type="entry name" value="LRR_dom_sf"/>
</dbReference>
<proteinExistence type="predicted"/>
<dbReference type="InterPro" id="IPR058192">
    <property type="entry name" value="WHD_ROQ1-like"/>
</dbReference>
<protein>
    <submittedName>
        <fullName evidence="6">Phosphoprotein phosphatase</fullName>
        <ecNumber evidence="6">3.1.3.16</ecNumber>
    </submittedName>
</protein>
<evidence type="ECO:0000256" key="1">
    <source>
        <dbReference type="ARBA" id="ARBA00022614"/>
    </source>
</evidence>
<dbReference type="Pfam" id="PF01582">
    <property type="entry name" value="TIR"/>
    <property type="match status" value="1"/>
</dbReference>
<evidence type="ECO:0000256" key="2">
    <source>
        <dbReference type="ARBA" id="ARBA00022737"/>
    </source>
</evidence>
<evidence type="ECO:0000259" key="5">
    <source>
        <dbReference type="PROSITE" id="PS50104"/>
    </source>
</evidence>
<keyword evidence="4" id="KW-0520">NAD</keyword>
<organism evidence="6 7">
    <name type="scientific">Ricinus communis</name>
    <name type="common">Castor bean</name>
    <dbReference type="NCBI Taxonomy" id="3988"/>
    <lineage>
        <taxon>Eukaryota</taxon>
        <taxon>Viridiplantae</taxon>
        <taxon>Streptophyta</taxon>
        <taxon>Embryophyta</taxon>
        <taxon>Tracheophyta</taxon>
        <taxon>Spermatophyta</taxon>
        <taxon>Magnoliopsida</taxon>
        <taxon>eudicotyledons</taxon>
        <taxon>Gunneridae</taxon>
        <taxon>Pentapetalae</taxon>
        <taxon>rosids</taxon>
        <taxon>fabids</taxon>
        <taxon>Malpighiales</taxon>
        <taxon>Euphorbiaceae</taxon>
        <taxon>Acalyphoideae</taxon>
        <taxon>Acalypheae</taxon>
        <taxon>Ricinus</taxon>
    </lineage>
</organism>
<evidence type="ECO:0000313" key="7">
    <source>
        <dbReference type="Proteomes" id="UP000008311"/>
    </source>
</evidence>
<keyword evidence="7" id="KW-1185">Reference proteome</keyword>
<dbReference type="PANTHER" id="PTHR11017">
    <property type="entry name" value="LEUCINE-RICH REPEAT-CONTAINING PROTEIN"/>
    <property type="match status" value="1"/>
</dbReference>